<proteinExistence type="predicted"/>
<comment type="caution">
    <text evidence="1">The sequence shown here is derived from an EMBL/GenBank/DDBJ whole genome shotgun (WGS) entry which is preliminary data.</text>
</comment>
<dbReference type="AlphaFoldDB" id="A0A556PDM2"/>
<dbReference type="RefSeq" id="WP_144089165.1">
    <property type="nucleotide sequence ID" value="NZ_VMHE01000019.1"/>
</dbReference>
<keyword evidence="2" id="KW-1185">Reference proteome</keyword>
<sequence length="112" mass="13159">MVNRESFENMIKMMVNRGNFDTKEKQFISKFFSYRNLTEENQNQILVIKRDDIDNFISPNELNNFLDDFSGKVIKPSLEGDSLAWYVPFNSVILDENYLEIGVDYDGLKQLC</sequence>
<reference evidence="1 2" key="1">
    <citation type="submission" date="2019-07" db="EMBL/GenBank/DDBJ databases">
        <title>Allobacillus sp. nov. SKP isolated from shrimp paste of Euphausiacea.</title>
        <authorList>
            <person name="Kanchanasin P."/>
            <person name="Tanasupawat S."/>
            <person name="Shi W."/>
            <person name="Wu L."/>
            <person name="Ma J."/>
        </authorList>
    </citation>
    <scope>NUCLEOTIDE SEQUENCE [LARGE SCALE GENOMIC DNA]</scope>
    <source>
        <strain evidence="1 2">SKP4-8</strain>
    </source>
</reference>
<protein>
    <submittedName>
        <fullName evidence="1">Uncharacterized protein</fullName>
    </submittedName>
</protein>
<dbReference type="EMBL" id="VMHE01000019">
    <property type="protein sequence ID" value="TSJ62492.1"/>
    <property type="molecule type" value="Genomic_DNA"/>
</dbReference>
<evidence type="ECO:0000313" key="2">
    <source>
        <dbReference type="Proteomes" id="UP000316425"/>
    </source>
</evidence>
<organism evidence="1 2">
    <name type="scientific">Allobacillus salarius</name>
    <dbReference type="NCBI Taxonomy" id="1955272"/>
    <lineage>
        <taxon>Bacteria</taxon>
        <taxon>Bacillati</taxon>
        <taxon>Bacillota</taxon>
        <taxon>Bacilli</taxon>
        <taxon>Bacillales</taxon>
        <taxon>Bacillaceae</taxon>
        <taxon>Allobacillus</taxon>
    </lineage>
</organism>
<dbReference type="Proteomes" id="UP000316425">
    <property type="component" value="Unassembled WGS sequence"/>
</dbReference>
<name>A0A556PDM2_9BACI</name>
<evidence type="ECO:0000313" key="1">
    <source>
        <dbReference type="EMBL" id="TSJ62492.1"/>
    </source>
</evidence>
<accession>A0A556PDM2</accession>
<gene>
    <name evidence="1" type="ORF">FPQ13_09870</name>
</gene>